<name>A0A1J1I7W6_9DIPT</name>
<reference evidence="1 2" key="1">
    <citation type="submission" date="2015-04" db="EMBL/GenBank/DDBJ databases">
        <authorList>
            <person name="Syromyatnikov M.Y."/>
            <person name="Popov V.N."/>
        </authorList>
    </citation>
    <scope>NUCLEOTIDE SEQUENCE [LARGE SCALE GENOMIC DNA]</scope>
</reference>
<sequence>MSRERNDKLGQTMMTMHFALQKAKLNVRRLTFELETGKNKVSFCVHGLQRDFLPQNDEL</sequence>
<accession>A0A1J1I7W6</accession>
<dbReference type="EMBL" id="CVRI01000043">
    <property type="protein sequence ID" value="CRK96283.1"/>
    <property type="molecule type" value="Genomic_DNA"/>
</dbReference>
<proteinExistence type="predicted"/>
<protein>
    <submittedName>
        <fullName evidence="1">CLUMA_CG009705, isoform A</fullName>
    </submittedName>
</protein>
<evidence type="ECO:0000313" key="2">
    <source>
        <dbReference type="Proteomes" id="UP000183832"/>
    </source>
</evidence>
<organism evidence="1 2">
    <name type="scientific">Clunio marinus</name>
    <dbReference type="NCBI Taxonomy" id="568069"/>
    <lineage>
        <taxon>Eukaryota</taxon>
        <taxon>Metazoa</taxon>
        <taxon>Ecdysozoa</taxon>
        <taxon>Arthropoda</taxon>
        <taxon>Hexapoda</taxon>
        <taxon>Insecta</taxon>
        <taxon>Pterygota</taxon>
        <taxon>Neoptera</taxon>
        <taxon>Endopterygota</taxon>
        <taxon>Diptera</taxon>
        <taxon>Nematocera</taxon>
        <taxon>Chironomoidea</taxon>
        <taxon>Chironomidae</taxon>
        <taxon>Clunio</taxon>
    </lineage>
</organism>
<keyword evidence="2" id="KW-1185">Reference proteome</keyword>
<evidence type="ECO:0000313" key="1">
    <source>
        <dbReference type="EMBL" id="CRK96283.1"/>
    </source>
</evidence>
<gene>
    <name evidence="1" type="ORF">CLUMA_CG009705</name>
</gene>
<dbReference type="AlphaFoldDB" id="A0A1J1I7W6"/>
<dbReference type="Proteomes" id="UP000183832">
    <property type="component" value="Unassembled WGS sequence"/>
</dbReference>